<dbReference type="GO" id="GO:0003677">
    <property type="term" value="F:DNA binding"/>
    <property type="evidence" value="ECO:0007669"/>
    <property type="project" value="InterPro"/>
</dbReference>
<reference evidence="2 3" key="1">
    <citation type="submission" date="2016-10" db="EMBL/GenBank/DDBJ databases">
        <authorList>
            <person name="de Groot N.N."/>
        </authorList>
    </citation>
    <scope>NUCLEOTIDE SEQUENCE [LARGE SCALE GENOMIC DNA]</scope>
    <source>
        <strain evidence="2 3">DSM 21799</strain>
    </source>
</reference>
<evidence type="ECO:0000313" key="3">
    <source>
        <dbReference type="Proteomes" id="UP000199183"/>
    </source>
</evidence>
<dbReference type="OrthoDB" id="5524782at2"/>
<keyword evidence="3" id="KW-1185">Reference proteome</keyword>
<evidence type="ECO:0000313" key="2">
    <source>
        <dbReference type="EMBL" id="SEC02281.1"/>
    </source>
</evidence>
<feature type="domain" description="Helix-turn-helix" evidence="1">
    <location>
        <begin position="12"/>
        <end position="63"/>
    </location>
</feature>
<dbReference type="InterPro" id="IPR041657">
    <property type="entry name" value="HTH_17"/>
</dbReference>
<dbReference type="Proteomes" id="UP000199183">
    <property type="component" value="Unassembled WGS sequence"/>
</dbReference>
<sequence>MDPISPDSIGRFLTVADASEILNISAAEVLELIRSAELPAISVGSPKRWRIERRVLEDYIEAKYEEARRMSLWQQADAASVHDLEDGRPRKR</sequence>
<proteinExistence type="predicted"/>
<organism evidence="2 3">
    <name type="scientific">Paramicrobacterium humi</name>
    <dbReference type="NCBI Taxonomy" id="640635"/>
    <lineage>
        <taxon>Bacteria</taxon>
        <taxon>Bacillati</taxon>
        <taxon>Actinomycetota</taxon>
        <taxon>Actinomycetes</taxon>
        <taxon>Micrococcales</taxon>
        <taxon>Microbacteriaceae</taxon>
        <taxon>Paramicrobacterium</taxon>
    </lineage>
</organism>
<dbReference type="Pfam" id="PF12728">
    <property type="entry name" value="HTH_17"/>
    <property type="match status" value="1"/>
</dbReference>
<name>A0A1H4P4B0_9MICO</name>
<evidence type="ECO:0000259" key="1">
    <source>
        <dbReference type="Pfam" id="PF12728"/>
    </source>
</evidence>
<accession>A0A1H4P4B0</accession>
<gene>
    <name evidence="2" type="ORF">SAMN04489806_2392</name>
</gene>
<dbReference type="NCBIfam" id="TIGR01764">
    <property type="entry name" value="excise"/>
    <property type="match status" value="1"/>
</dbReference>
<protein>
    <submittedName>
        <fullName evidence="2">DNA binding domain-containing protein, excisionase family</fullName>
    </submittedName>
</protein>
<dbReference type="STRING" id="640635.SAMN04489806_2392"/>
<dbReference type="AlphaFoldDB" id="A0A1H4P4B0"/>
<dbReference type="InterPro" id="IPR010093">
    <property type="entry name" value="SinI_DNA-bd"/>
</dbReference>
<dbReference type="RefSeq" id="WP_091184515.1">
    <property type="nucleotide sequence ID" value="NZ_FNRY01000001.1"/>
</dbReference>
<dbReference type="EMBL" id="FNRY01000001">
    <property type="protein sequence ID" value="SEC02281.1"/>
    <property type="molecule type" value="Genomic_DNA"/>
</dbReference>